<organism evidence="2 3">
    <name type="scientific">Durusdinium trenchii</name>
    <dbReference type="NCBI Taxonomy" id="1381693"/>
    <lineage>
        <taxon>Eukaryota</taxon>
        <taxon>Sar</taxon>
        <taxon>Alveolata</taxon>
        <taxon>Dinophyceae</taxon>
        <taxon>Suessiales</taxon>
        <taxon>Symbiodiniaceae</taxon>
        <taxon>Durusdinium</taxon>
    </lineage>
</organism>
<feature type="transmembrane region" description="Helical" evidence="1">
    <location>
        <begin position="30"/>
        <end position="51"/>
    </location>
</feature>
<accession>A0ABP0P5M8</accession>
<name>A0ABP0P5M8_9DINO</name>
<evidence type="ECO:0000313" key="3">
    <source>
        <dbReference type="Proteomes" id="UP001642464"/>
    </source>
</evidence>
<feature type="transmembrane region" description="Helical" evidence="1">
    <location>
        <begin position="118"/>
        <end position="136"/>
    </location>
</feature>
<gene>
    <name evidence="2" type="ORF">SCF082_LOCUS35179</name>
</gene>
<dbReference type="Proteomes" id="UP001642464">
    <property type="component" value="Unassembled WGS sequence"/>
</dbReference>
<proteinExistence type="predicted"/>
<feature type="transmembrane region" description="Helical" evidence="1">
    <location>
        <begin position="92"/>
        <end position="112"/>
    </location>
</feature>
<evidence type="ECO:0000313" key="2">
    <source>
        <dbReference type="EMBL" id="CAK9070913.1"/>
    </source>
</evidence>
<protein>
    <submittedName>
        <fullName evidence="2">Uncharacterized protein</fullName>
    </submittedName>
</protein>
<feature type="transmembrane region" description="Helical" evidence="1">
    <location>
        <begin position="148"/>
        <end position="169"/>
    </location>
</feature>
<keyword evidence="1" id="KW-0472">Membrane</keyword>
<comment type="caution">
    <text evidence="2">The sequence shown here is derived from an EMBL/GenBank/DDBJ whole genome shotgun (WGS) entry which is preliminary data.</text>
</comment>
<keyword evidence="3" id="KW-1185">Reference proteome</keyword>
<keyword evidence="1" id="KW-0812">Transmembrane</keyword>
<reference evidence="2 3" key="1">
    <citation type="submission" date="2024-02" db="EMBL/GenBank/DDBJ databases">
        <authorList>
            <person name="Chen Y."/>
            <person name="Shah S."/>
            <person name="Dougan E. K."/>
            <person name="Thang M."/>
            <person name="Chan C."/>
        </authorList>
    </citation>
    <scope>NUCLEOTIDE SEQUENCE [LARGE SCALE GENOMIC DNA]</scope>
</reference>
<evidence type="ECO:0000256" key="1">
    <source>
        <dbReference type="SAM" id="Phobius"/>
    </source>
</evidence>
<sequence>MAMVPTTTDALLGVIYLCSYFLKTGPLLGLLDQVGLVLLIAGVVIFLGICIKIRLIGQMRWTFATKFFNSVMEVPVRSDGIDGIAAKIITTIIRSVVMVCFALILGLLGAALDVALELLTVLALLVPVAILLGIQLKRRLAPETLETICPVLGRLGLFLHLALLARVLGSRARKD</sequence>
<keyword evidence="1" id="KW-1133">Transmembrane helix</keyword>
<dbReference type="EMBL" id="CAXAMM010033223">
    <property type="protein sequence ID" value="CAK9070913.1"/>
    <property type="molecule type" value="Genomic_DNA"/>
</dbReference>